<reference evidence="6" key="1">
    <citation type="submission" date="2015-07" db="EMBL/GenBank/DDBJ databases">
        <title>Genome sequencing project for genomic taxonomy and phylogenomics of Bacillus-like bacteria.</title>
        <authorList>
            <person name="Liu B."/>
            <person name="Wang J."/>
            <person name="Zhu Y."/>
            <person name="Liu G."/>
            <person name="Chen Q."/>
            <person name="Chen Z."/>
            <person name="Lan J."/>
            <person name="Che J."/>
            <person name="Ge C."/>
            <person name="Shi H."/>
            <person name="Pan Z."/>
            <person name="Liu X."/>
        </authorList>
    </citation>
    <scope>NUCLEOTIDE SEQUENCE [LARGE SCALE GENOMIC DNA]</scope>
    <source>
        <strain evidence="6">FJAT-27997</strain>
    </source>
</reference>
<dbReference type="AlphaFoldDB" id="A0A0K9GR38"/>
<dbReference type="InterPro" id="IPR057253">
    <property type="entry name" value="CoiA-like_N"/>
</dbReference>
<dbReference type="InterPro" id="IPR010330">
    <property type="entry name" value="CoiA_nuc"/>
</dbReference>
<evidence type="ECO:0000313" key="6">
    <source>
        <dbReference type="Proteomes" id="UP000037146"/>
    </source>
</evidence>
<name>A0A0K9GR38_9BACI</name>
<dbReference type="PIRSF" id="PIRSF007487">
    <property type="entry name" value="Competence-induced_CoiA_bac"/>
    <property type="match status" value="1"/>
</dbReference>
<dbReference type="OrthoDB" id="3784230at2"/>
<dbReference type="InterPro" id="IPR057252">
    <property type="entry name" value="CoiA_C"/>
</dbReference>
<organism evidence="5 6">
    <name type="scientific">Peribacillus loiseleuriae</name>
    <dbReference type="NCBI Taxonomy" id="1679170"/>
    <lineage>
        <taxon>Bacteria</taxon>
        <taxon>Bacillati</taxon>
        <taxon>Bacillota</taxon>
        <taxon>Bacilli</taxon>
        <taxon>Bacillales</taxon>
        <taxon>Bacillaceae</taxon>
        <taxon>Peribacillus</taxon>
    </lineage>
</organism>
<accession>A0A0K9GR38</accession>
<keyword evidence="1" id="KW-1133">Transmembrane helix</keyword>
<evidence type="ECO:0000259" key="2">
    <source>
        <dbReference type="Pfam" id="PF06054"/>
    </source>
</evidence>
<dbReference type="Pfam" id="PF25164">
    <property type="entry name" value="CoiA_N"/>
    <property type="match status" value="1"/>
</dbReference>
<protein>
    <recommendedName>
        <fullName evidence="7">Competence protein CoiA</fullName>
    </recommendedName>
</protein>
<dbReference type="InterPro" id="IPR021176">
    <property type="entry name" value="Competence-induced_CoiA"/>
</dbReference>
<gene>
    <name evidence="5" type="ORF">AC625_05850</name>
</gene>
<sequence length="395" mass="45904">MLTARDVQGKIITIPENIPKERLVEWQTNQYYCPCCTAELILKAGQIKIPHFAHKKTSACTASSEPESEYHLLGKRKLFQWFVNNHIEPEMEPYLPEIRKRPDILIYYKEQSYAIEFQCSPISEEVFLSRTKSYQGAGIKPIWILAEKRIKRKKTRKYSLSAFQWLFAMNTVQSPMIFTFCPDKQKLYMLEPLTPFSPRTTFSQLAVLPLSNTLPQILFSTNKTWKFHFTEEWRAQRKSWAIHSVKTAKQSNPFFNGLYKNGLSPAWIPSEIGLPVEGMVMIETSAVEWQGWIFMDCLQNKKIGSRIYRSQIYHSFQRRISNGQIRLRTLPMISAKNPFLAVDAYLTLLVKLEILEFGGKGIYLIKNKLNLPTSSVEYVQLESSIYSKLSEMILL</sequence>
<comment type="caution">
    <text evidence="5">The sequence shown here is derived from an EMBL/GenBank/DDBJ whole genome shotgun (WGS) entry which is preliminary data.</text>
</comment>
<feature type="domain" description="Competence protein CoiA C-terminal" evidence="4">
    <location>
        <begin position="232"/>
        <end position="373"/>
    </location>
</feature>
<evidence type="ECO:0000259" key="4">
    <source>
        <dbReference type="Pfam" id="PF25166"/>
    </source>
</evidence>
<keyword evidence="1" id="KW-0812">Transmembrane</keyword>
<feature type="domain" description="Competence protein CoiA-like N-terminal" evidence="3">
    <location>
        <begin position="17"/>
        <end position="63"/>
    </location>
</feature>
<keyword evidence="1" id="KW-0472">Membrane</keyword>
<evidence type="ECO:0000313" key="5">
    <source>
        <dbReference type="EMBL" id="KMY49098.1"/>
    </source>
</evidence>
<dbReference type="RefSeq" id="WP_049680430.1">
    <property type="nucleotide sequence ID" value="NZ_LFZW01000001.1"/>
</dbReference>
<feature type="transmembrane region" description="Helical" evidence="1">
    <location>
        <begin position="158"/>
        <end position="178"/>
    </location>
</feature>
<proteinExistence type="predicted"/>
<evidence type="ECO:0000259" key="3">
    <source>
        <dbReference type="Pfam" id="PF25164"/>
    </source>
</evidence>
<dbReference type="Proteomes" id="UP000037146">
    <property type="component" value="Unassembled WGS sequence"/>
</dbReference>
<keyword evidence="6" id="KW-1185">Reference proteome</keyword>
<dbReference type="Pfam" id="PF06054">
    <property type="entry name" value="CoiA_nuc"/>
    <property type="match status" value="1"/>
</dbReference>
<dbReference type="Pfam" id="PF25166">
    <property type="entry name" value="CoiA_C"/>
    <property type="match status" value="1"/>
</dbReference>
<evidence type="ECO:0000256" key="1">
    <source>
        <dbReference type="SAM" id="Phobius"/>
    </source>
</evidence>
<dbReference type="PATRIC" id="fig|1679170.3.peg.1250"/>
<feature type="domain" description="Competence protein CoiA nuclease-like" evidence="2">
    <location>
        <begin position="67"/>
        <end position="221"/>
    </location>
</feature>
<dbReference type="EMBL" id="LFZW01000001">
    <property type="protein sequence ID" value="KMY49098.1"/>
    <property type="molecule type" value="Genomic_DNA"/>
</dbReference>
<evidence type="ECO:0008006" key="7">
    <source>
        <dbReference type="Google" id="ProtNLM"/>
    </source>
</evidence>
<dbReference type="STRING" id="1679170.AC625_05850"/>